<name>A0AB37W1S6_9PLEO</name>
<protein>
    <submittedName>
        <fullName evidence="1">Uncharacterized protein</fullName>
    </submittedName>
</protein>
<comment type="caution">
    <text evidence="1">The sequence shown here is derived from an EMBL/GenBank/DDBJ whole genome shotgun (WGS) entry which is preliminary data.</text>
</comment>
<evidence type="ECO:0000313" key="1">
    <source>
        <dbReference type="EMBL" id="RYN17661.1"/>
    </source>
</evidence>
<accession>A0AB37W1S6</accession>
<organism evidence="1 2">
    <name type="scientific">Alternaria tenuissima</name>
    <dbReference type="NCBI Taxonomy" id="119927"/>
    <lineage>
        <taxon>Eukaryota</taxon>
        <taxon>Fungi</taxon>
        <taxon>Dikarya</taxon>
        <taxon>Ascomycota</taxon>
        <taxon>Pezizomycotina</taxon>
        <taxon>Dothideomycetes</taxon>
        <taxon>Pleosporomycetidae</taxon>
        <taxon>Pleosporales</taxon>
        <taxon>Pleosporineae</taxon>
        <taxon>Pleosporaceae</taxon>
        <taxon>Alternaria</taxon>
        <taxon>Alternaria sect. Alternaria</taxon>
        <taxon>Alternaria alternata complex</taxon>
    </lineage>
</organism>
<reference evidence="1" key="2">
    <citation type="journal article" date="2019" name="bioRxiv">
        <title>Genomics, evolutionary history and diagnostics of the Alternaria alternata species group including apple and Asian pear pathotypes.</title>
        <authorList>
            <person name="Armitage A.D."/>
            <person name="Cockerton H.M."/>
            <person name="Sreenivasaprasad S."/>
            <person name="Woodhall J.W."/>
            <person name="Lane C.R."/>
            <person name="Harrison R.J."/>
            <person name="Clarkson J.P."/>
        </authorList>
    </citation>
    <scope>NUCLEOTIDE SEQUENCE</scope>
    <source>
        <strain evidence="1">FERA 1164</strain>
    </source>
</reference>
<sequence>MSFTNKLAAFAQDKKCLSAHQYGYVITALEVPGPNTEFP</sequence>
<gene>
    <name evidence="1" type="ORF">AA0115_g11700</name>
</gene>
<dbReference type="Proteomes" id="UP000292340">
    <property type="component" value="Unassembled WGS sequence"/>
</dbReference>
<reference evidence="1" key="1">
    <citation type="submission" date="2017-10" db="EMBL/GenBank/DDBJ databases">
        <authorList>
            <person name="Armitage A.D."/>
            <person name="Barbara D.J."/>
            <person name="Woodhall J.W."/>
            <person name="Sreenivasaprasad S."/>
            <person name="Lane C.R."/>
            <person name="Clarkson J.P."/>
            <person name="Harrison R.J."/>
        </authorList>
    </citation>
    <scope>NUCLEOTIDE SEQUENCE</scope>
    <source>
        <strain evidence="1">FERA 1164</strain>
    </source>
</reference>
<dbReference type="AlphaFoldDB" id="A0AB37W1S6"/>
<evidence type="ECO:0000313" key="2">
    <source>
        <dbReference type="Proteomes" id="UP000292340"/>
    </source>
</evidence>
<dbReference type="EMBL" id="PDXB01000057">
    <property type="protein sequence ID" value="RYN17661.1"/>
    <property type="molecule type" value="Genomic_DNA"/>
</dbReference>
<proteinExistence type="predicted"/>